<keyword evidence="4" id="KW-0472">Membrane</keyword>
<evidence type="ECO:0000256" key="1">
    <source>
        <dbReference type="ARBA" id="ARBA00022741"/>
    </source>
</evidence>
<dbReference type="Gene3D" id="3.40.50.300">
    <property type="entry name" value="P-loop containing nucleotide triphosphate hydrolases"/>
    <property type="match status" value="1"/>
</dbReference>
<reference evidence="6 7" key="1">
    <citation type="submission" date="2018-06" db="EMBL/GenBank/DDBJ databases">
        <authorList>
            <consortium name="Pathogen Informatics"/>
            <person name="Doyle S."/>
        </authorList>
    </citation>
    <scope>NUCLEOTIDE SEQUENCE [LARGE SCALE GENOMIC DNA]</scope>
    <source>
        <strain evidence="6 7">NCTC11088</strain>
    </source>
</reference>
<keyword evidence="1" id="KW-0547">Nucleotide-binding</keyword>
<organism evidence="6 7">
    <name type="scientific">Peptoniphilus indolicus</name>
    <dbReference type="NCBI Taxonomy" id="33030"/>
    <lineage>
        <taxon>Bacteria</taxon>
        <taxon>Bacillati</taxon>
        <taxon>Bacillota</taxon>
        <taxon>Tissierellia</taxon>
        <taxon>Tissierellales</taxon>
        <taxon>Peptoniphilaceae</taxon>
        <taxon>Peptoniphilus</taxon>
    </lineage>
</organism>
<evidence type="ECO:0000313" key="7">
    <source>
        <dbReference type="Proteomes" id="UP000254777"/>
    </source>
</evidence>
<evidence type="ECO:0000313" key="6">
    <source>
        <dbReference type="EMBL" id="SUB74298.1"/>
    </source>
</evidence>
<sequence length="551" mass="63766">MEEYGSGLYIFIIIIAIYGFVFIYGQIMKNNYLKGLKEVTYNRFGKEEIDVKISEEILSQTYQENPLNVDDITFKDLELYKLYKKINHTDSIMGAQSLYNMLRKQNYSKTYQEDFKRKIIEFEEKSDLTKEIKFEFAKVGYFKKSIVDLLKYGVDYEKFKNLKIPTRILRFGFIFFILVAIIDKFLAFCILFFLLLANFYIYRELNKATAGIILDIGNLSSIFGLGLKIENYEIDSIYNELLEIKEFNNKLKKIRNKAKGIRYFKNFDESEGIRKIFDLLFLIEANRFYSIADEINKCKEDILKLYIALGDINAITAIVSYKIAENLKFVEFVDDDFILEAKGLKHPLLGVEQTSQDFEFSNIDVLITGSNASGKSTFLRNLGINVIFANAFGLTHSNSLKTSFFKVESAIDISDSLEEKMSYFMAETKAIKRMIGDIDVKKLLILDEIFKGTNTIDRIAAAYNTLKYIAKDATVVAATHDIELTELLSEYTNYHFEEQIEEDDIKFDYKLKLGRAESRNAIAILNLMGYPNEIIEGSYKLAKDLEDKKSI</sequence>
<dbReference type="PANTHER" id="PTHR11361:SF152">
    <property type="entry name" value="DNA MISMATCH REPAIR PROTEIN"/>
    <property type="match status" value="1"/>
</dbReference>
<dbReference type="RefSeq" id="WP_115311897.1">
    <property type="nucleotide sequence ID" value="NZ_UGTH01000001.1"/>
</dbReference>
<dbReference type="SUPFAM" id="SSF52540">
    <property type="entry name" value="P-loop containing nucleoside triphosphate hydrolases"/>
    <property type="match status" value="1"/>
</dbReference>
<feature type="domain" description="DNA mismatch repair proteins mutS family" evidence="5">
    <location>
        <begin position="361"/>
        <end position="543"/>
    </location>
</feature>
<keyword evidence="2" id="KW-0067">ATP-binding</keyword>
<feature type="transmembrane region" description="Helical" evidence="4">
    <location>
        <begin position="6"/>
        <end position="27"/>
    </location>
</feature>
<gene>
    <name evidence="6" type="primary">mutS_1</name>
    <name evidence="6" type="ORF">NCTC11088_00028</name>
</gene>
<keyword evidence="3" id="KW-0238">DNA-binding</keyword>
<dbReference type="GO" id="GO:0140664">
    <property type="term" value="F:ATP-dependent DNA damage sensor activity"/>
    <property type="evidence" value="ECO:0007669"/>
    <property type="project" value="InterPro"/>
</dbReference>
<dbReference type="PANTHER" id="PTHR11361">
    <property type="entry name" value="DNA MISMATCH REPAIR PROTEIN MUTS FAMILY MEMBER"/>
    <property type="match status" value="1"/>
</dbReference>
<dbReference type="SMART" id="SM00534">
    <property type="entry name" value="MUTSac"/>
    <property type="match status" value="1"/>
</dbReference>
<dbReference type="InterPro" id="IPR045076">
    <property type="entry name" value="MutS"/>
</dbReference>
<evidence type="ECO:0000259" key="5">
    <source>
        <dbReference type="SMART" id="SM00534"/>
    </source>
</evidence>
<dbReference type="GO" id="GO:0030983">
    <property type="term" value="F:mismatched DNA binding"/>
    <property type="evidence" value="ECO:0007669"/>
    <property type="project" value="InterPro"/>
</dbReference>
<evidence type="ECO:0000256" key="2">
    <source>
        <dbReference type="ARBA" id="ARBA00022840"/>
    </source>
</evidence>
<name>A0A379D8J0_9FIRM</name>
<keyword evidence="4" id="KW-1133">Transmembrane helix</keyword>
<feature type="transmembrane region" description="Helical" evidence="4">
    <location>
        <begin position="168"/>
        <end position="201"/>
    </location>
</feature>
<accession>A0A379D8J0</accession>
<protein>
    <submittedName>
        <fullName evidence="6">DNA mismatch repair protein mutS</fullName>
    </submittedName>
</protein>
<dbReference type="GO" id="GO:0005524">
    <property type="term" value="F:ATP binding"/>
    <property type="evidence" value="ECO:0007669"/>
    <property type="project" value="UniProtKB-KW"/>
</dbReference>
<dbReference type="InterPro" id="IPR000432">
    <property type="entry name" value="DNA_mismatch_repair_MutS_C"/>
</dbReference>
<dbReference type="GO" id="GO:0005829">
    <property type="term" value="C:cytosol"/>
    <property type="evidence" value="ECO:0007669"/>
    <property type="project" value="TreeGrafter"/>
</dbReference>
<evidence type="ECO:0000256" key="4">
    <source>
        <dbReference type="SAM" id="Phobius"/>
    </source>
</evidence>
<dbReference type="InterPro" id="IPR027417">
    <property type="entry name" value="P-loop_NTPase"/>
</dbReference>
<evidence type="ECO:0000256" key="3">
    <source>
        <dbReference type="ARBA" id="ARBA00023125"/>
    </source>
</evidence>
<dbReference type="AlphaFoldDB" id="A0A379D8J0"/>
<dbReference type="Pfam" id="PF00488">
    <property type="entry name" value="MutS_V"/>
    <property type="match status" value="1"/>
</dbReference>
<dbReference type="GO" id="GO:0006298">
    <property type="term" value="P:mismatch repair"/>
    <property type="evidence" value="ECO:0007669"/>
    <property type="project" value="InterPro"/>
</dbReference>
<proteinExistence type="predicted"/>
<keyword evidence="4" id="KW-0812">Transmembrane</keyword>
<dbReference type="EMBL" id="UGTH01000001">
    <property type="protein sequence ID" value="SUB74298.1"/>
    <property type="molecule type" value="Genomic_DNA"/>
</dbReference>
<dbReference type="Proteomes" id="UP000254777">
    <property type="component" value="Unassembled WGS sequence"/>
</dbReference>